<sequence>MMGPSMTNSATVEEDLKIKQQIIRENLKNLNATWFRKMVDGESALRERMSLFWHGHFACRVQNPQAVQSYLETLRKHALGNFGEMLLTVSKEPAMLQFLNNQQNRKKSPNENFAREVMELFTMGRGNYSEQDVKEAARAFTGWVSNPTGIFQFRPELHDDGVKRVLGRDGNFAGEDVIRILLEKKETALFVTGKIYKSFVSEIPDKARINKLADGFYKSGYDISKLLRNILESDWFYDSGPQTLLIKSPVELMVGMQRALGAVYADHEPVLFIQKVLGQILFSPPSVAGWPGGRSWIDSSSLLFRMQLPGMLAGAGESKVKAKDTGDANDIAANREKRNSGAVIDWHKWACRFGEIETAELPVFLAGLLLAVAPSTETMDTLPDPETAGNDRVQFIRKLTLSILGLPEYQVA</sequence>
<dbReference type="AlphaFoldDB" id="A0A4U6CMW3"/>
<dbReference type="InterPro" id="IPR014917">
    <property type="entry name" value="DUF1800"/>
</dbReference>
<dbReference type="OrthoDB" id="9772295at2"/>
<dbReference type="Proteomes" id="UP000304900">
    <property type="component" value="Unassembled WGS sequence"/>
</dbReference>
<gene>
    <name evidence="1" type="ORF">FDK13_34680</name>
</gene>
<dbReference type="RefSeq" id="WP_137344596.1">
    <property type="nucleotide sequence ID" value="NZ_BSQH01000042.1"/>
</dbReference>
<dbReference type="EMBL" id="SZVO01000037">
    <property type="protein sequence ID" value="TKT84875.1"/>
    <property type="molecule type" value="Genomic_DNA"/>
</dbReference>
<dbReference type="Pfam" id="PF08811">
    <property type="entry name" value="DUF1800"/>
    <property type="match status" value="1"/>
</dbReference>
<accession>A0A4U6CMW3</accession>
<evidence type="ECO:0000313" key="1">
    <source>
        <dbReference type="EMBL" id="TKT84875.1"/>
    </source>
</evidence>
<reference evidence="1 2" key="1">
    <citation type="submission" date="2019-05" db="EMBL/GenBank/DDBJ databases">
        <title>Dyadobacter AR-3-8 sp. nov., isolated from arctic soil.</title>
        <authorList>
            <person name="Chaudhary D.K."/>
        </authorList>
    </citation>
    <scope>NUCLEOTIDE SEQUENCE [LARGE SCALE GENOMIC DNA]</scope>
    <source>
        <strain evidence="1 2">AR-3-8</strain>
    </source>
</reference>
<keyword evidence="2" id="KW-1185">Reference proteome</keyword>
<organism evidence="1 2">
    <name type="scientific">Dyadobacter frigoris</name>
    <dbReference type="NCBI Taxonomy" id="2576211"/>
    <lineage>
        <taxon>Bacteria</taxon>
        <taxon>Pseudomonadati</taxon>
        <taxon>Bacteroidota</taxon>
        <taxon>Cytophagia</taxon>
        <taxon>Cytophagales</taxon>
        <taxon>Spirosomataceae</taxon>
        <taxon>Dyadobacter</taxon>
    </lineage>
</organism>
<proteinExistence type="predicted"/>
<evidence type="ECO:0000313" key="2">
    <source>
        <dbReference type="Proteomes" id="UP000304900"/>
    </source>
</evidence>
<name>A0A4U6CMW3_9BACT</name>
<comment type="caution">
    <text evidence="1">The sequence shown here is derived from an EMBL/GenBank/DDBJ whole genome shotgun (WGS) entry which is preliminary data.</text>
</comment>
<protein>
    <submittedName>
        <fullName evidence="1">DUF1800 domain-containing protein</fullName>
    </submittedName>
</protein>